<comment type="caution">
    <text evidence="2">The sequence shown here is derived from an EMBL/GenBank/DDBJ whole genome shotgun (WGS) entry which is preliminary data.</text>
</comment>
<dbReference type="Proteomes" id="UP001362999">
    <property type="component" value="Unassembled WGS sequence"/>
</dbReference>
<evidence type="ECO:0000256" key="1">
    <source>
        <dbReference type="SAM" id="SignalP"/>
    </source>
</evidence>
<keyword evidence="1" id="KW-0732">Signal</keyword>
<evidence type="ECO:0000313" key="2">
    <source>
        <dbReference type="EMBL" id="KAK7026155.1"/>
    </source>
</evidence>
<dbReference type="EMBL" id="JAWWNJ010000032">
    <property type="protein sequence ID" value="KAK7026155.1"/>
    <property type="molecule type" value="Genomic_DNA"/>
</dbReference>
<name>A0AAW0BIL3_9AGAR</name>
<dbReference type="AlphaFoldDB" id="A0AAW0BIL3"/>
<sequence length="184" mass="21269">MLAKRLRLVLVSFVWAVCDLPCFLDPPFHDCRNDWEERSSWATIRTRRRAVVPCGSFTCLRGPGITRQAPSTCHRQPAEASLKLGVLQARPRKAAHLHFFLIRGNRFKNKRLVSYWLESRQLLWVGTYTGRATNTHSREYGDPKQCAFSQVGEKLETVLRRRWMTGQSDGMQQTLNEHVGEGHY</sequence>
<protein>
    <recommendedName>
        <fullName evidence="4">Secreted protein</fullName>
    </recommendedName>
</protein>
<proteinExistence type="predicted"/>
<evidence type="ECO:0008006" key="4">
    <source>
        <dbReference type="Google" id="ProtNLM"/>
    </source>
</evidence>
<evidence type="ECO:0000313" key="3">
    <source>
        <dbReference type="Proteomes" id="UP001362999"/>
    </source>
</evidence>
<feature type="signal peptide" evidence="1">
    <location>
        <begin position="1"/>
        <end position="16"/>
    </location>
</feature>
<organism evidence="2 3">
    <name type="scientific">Favolaschia claudopus</name>
    <dbReference type="NCBI Taxonomy" id="2862362"/>
    <lineage>
        <taxon>Eukaryota</taxon>
        <taxon>Fungi</taxon>
        <taxon>Dikarya</taxon>
        <taxon>Basidiomycota</taxon>
        <taxon>Agaricomycotina</taxon>
        <taxon>Agaricomycetes</taxon>
        <taxon>Agaricomycetidae</taxon>
        <taxon>Agaricales</taxon>
        <taxon>Marasmiineae</taxon>
        <taxon>Mycenaceae</taxon>
        <taxon>Favolaschia</taxon>
    </lineage>
</organism>
<accession>A0AAW0BIL3</accession>
<feature type="chain" id="PRO_5043519271" description="Secreted protein" evidence="1">
    <location>
        <begin position="17"/>
        <end position="184"/>
    </location>
</feature>
<keyword evidence="3" id="KW-1185">Reference proteome</keyword>
<reference evidence="2 3" key="1">
    <citation type="journal article" date="2024" name="J Genomics">
        <title>Draft genome sequencing and assembly of Favolaschia claudopus CIRM-BRFM 2984 isolated from oak limbs.</title>
        <authorList>
            <person name="Navarro D."/>
            <person name="Drula E."/>
            <person name="Chaduli D."/>
            <person name="Cazenave R."/>
            <person name="Ahrendt S."/>
            <person name="Wang J."/>
            <person name="Lipzen A."/>
            <person name="Daum C."/>
            <person name="Barry K."/>
            <person name="Grigoriev I.V."/>
            <person name="Favel A."/>
            <person name="Rosso M.N."/>
            <person name="Martin F."/>
        </authorList>
    </citation>
    <scope>NUCLEOTIDE SEQUENCE [LARGE SCALE GENOMIC DNA]</scope>
    <source>
        <strain evidence="2 3">CIRM-BRFM 2984</strain>
    </source>
</reference>
<gene>
    <name evidence="2" type="ORF">R3P38DRAFT_2946625</name>
</gene>